<protein>
    <submittedName>
        <fullName evidence="1">Uncharacterized protein</fullName>
    </submittedName>
</protein>
<name>A0A3B1BN89_9ZZZZ</name>
<dbReference type="AlphaFoldDB" id="A0A3B1BN89"/>
<gene>
    <name evidence="1" type="ORF">MNBD_GAMMA24-1586</name>
</gene>
<sequence>MKTAHYFQIRSILVCLTALLIAEPVLAIPAQNKWVVENQYIKLVMIARTPEQMAAFYEARGFPKTAIQALGQMCFITTSLRNKSQKVIWMTLANWKFTSKQGPLKRFHRNELKARWQKIGLAQQYQSTFRWTLIPEVLDYRPGEREGGNFVLQRTAEPFSFQAQFAIGAEEDGQSFSVQIKDLRCAED</sequence>
<evidence type="ECO:0000313" key="1">
    <source>
        <dbReference type="EMBL" id="VAX13294.1"/>
    </source>
</evidence>
<reference evidence="1" key="1">
    <citation type="submission" date="2018-06" db="EMBL/GenBank/DDBJ databases">
        <authorList>
            <person name="Zhirakovskaya E."/>
        </authorList>
    </citation>
    <scope>NUCLEOTIDE SEQUENCE</scope>
</reference>
<proteinExistence type="predicted"/>
<accession>A0A3B1BN89</accession>
<organism evidence="1">
    <name type="scientific">hydrothermal vent metagenome</name>
    <dbReference type="NCBI Taxonomy" id="652676"/>
    <lineage>
        <taxon>unclassified sequences</taxon>
        <taxon>metagenomes</taxon>
        <taxon>ecological metagenomes</taxon>
    </lineage>
</organism>
<dbReference type="EMBL" id="UOFZ01000109">
    <property type="protein sequence ID" value="VAX13294.1"/>
    <property type="molecule type" value="Genomic_DNA"/>
</dbReference>